<dbReference type="InterPro" id="IPR036770">
    <property type="entry name" value="Ankyrin_rpt-contain_sf"/>
</dbReference>
<dbReference type="Pfam" id="PF03020">
    <property type="entry name" value="LEM"/>
    <property type="match status" value="1"/>
</dbReference>
<dbReference type="OrthoDB" id="1601181at2759"/>
<dbReference type="Pfam" id="PF12796">
    <property type="entry name" value="Ank_2"/>
    <property type="match status" value="1"/>
</dbReference>
<dbReference type="GO" id="GO:0005654">
    <property type="term" value="C:nucleoplasm"/>
    <property type="evidence" value="ECO:0000318"/>
    <property type="project" value="GO_Central"/>
</dbReference>
<dbReference type="InParanoid" id="E9GU96"/>
<dbReference type="EMBL" id="GL732565">
    <property type="protein sequence ID" value="EFX76998.1"/>
    <property type="molecule type" value="Genomic_DNA"/>
</dbReference>
<reference evidence="3 4" key="1">
    <citation type="journal article" date="2011" name="Science">
        <title>The ecoresponsive genome of Daphnia pulex.</title>
        <authorList>
            <person name="Colbourne J.K."/>
            <person name="Pfrender M.E."/>
            <person name="Gilbert D."/>
            <person name="Thomas W.K."/>
            <person name="Tucker A."/>
            <person name="Oakley T.H."/>
            <person name="Tokishita S."/>
            <person name="Aerts A."/>
            <person name="Arnold G.J."/>
            <person name="Basu M.K."/>
            <person name="Bauer D.J."/>
            <person name="Caceres C.E."/>
            <person name="Carmel L."/>
            <person name="Casola C."/>
            <person name="Choi J.H."/>
            <person name="Detter J.C."/>
            <person name="Dong Q."/>
            <person name="Dusheyko S."/>
            <person name="Eads B.D."/>
            <person name="Frohlich T."/>
            <person name="Geiler-Samerotte K.A."/>
            <person name="Gerlach D."/>
            <person name="Hatcher P."/>
            <person name="Jogdeo S."/>
            <person name="Krijgsveld J."/>
            <person name="Kriventseva E.V."/>
            <person name="Kultz D."/>
            <person name="Laforsch C."/>
            <person name="Lindquist E."/>
            <person name="Lopez J."/>
            <person name="Manak J.R."/>
            <person name="Muller J."/>
            <person name="Pangilinan J."/>
            <person name="Patwardhan R.P."/>
            <person name="Pitluck S."/>
            <person name="Pritham E.J."/>
            <person name="Rechtsteiner A."/>
            <person name="Rho M."/>
            <person name="Rogozin I.B."/>
            <person name="Sakarya O."/>
            <person name="Salamov A."/>
            <person name="Schaack S."/>
            <person name="Shapiro H."/>
            <person name="Shiga Y."/>
            <person name="Skalitzky C."/>
            <person name="Smith Z."/>
            <person name="Souvorov A."/>
            <person name="Sung W."/>
            <person name="Tang Z."/>
            <person name="Tsuchiya D."/>
            <person name="Tu H."/>
            <person name="Vos H."/>
            <person name="Wang M."/>
            <person name="Wolf Y.I."/>
            <person name="Yamagata H."/>
            <person name="Yamada T."/>
            <person name="Ye Y."/>
            <person name="Shaw J.R."/>
            <person name="Andrews J."/>
            <person name="Crease T.J."/>
            <person name="Tang H."/>
            <person name="Lucas S.M."/>
            <person name="Robertson H.M."/>
            <person name="Bork P."/>
            <person name="Koonin E.V."/>
            <person name="Zdobnov E.M."/>
            <person name="Grigoriev I.V."/>
            <person name="Lynch M."/>
            <person name="Boore J.L."/>
        </authorList>
    </citation>
    <scope>NUCLEOTIDE SEQUENCE [LARGE SCALE GENOMIC DNA]</scope>
</reference>
<dbReference type="PROSITE" id="PS50088">
    <property type="entry name" value="ANK_REPEAT"/>
    <property type="match status" value="2"/>
</dbReference>
<dbReference type="OMA" id="KRLCPKV"/>
<dbReference type="SUPFAM" id="SSF48403">
    <property type="entry name" value="Ankyrin repeat"/>
    <property type="match status" value="1"/>
</dbReference>
<keyword evidence="4" id="KW-1185">Reference proteome</keyword>
<evidence type="ECO:0000313" key="3">
    <source>
        <dbReference type="EMBL" id="EFX76998.1"/>
    </source>
</evidence>
<dbReference type="SMART" id="SM00248">
    <property type="entry name" value="ANK"/>
    <property type="match status" value="2"/>
</dbReference>
<dbReference type="Pfam" id="PF22945">
    <property type="entry name" value="LEM-3_GIY-YIG"/>
    <property type="match status" value="1"/>
</dbReference>
<dbReference type="PROSITE" id="PS50954">
    <property type="entry name" value="LEM"/>
    <property type="match status" value="1"/>
</dbReference>
<dbReference type="GO" id="GO:0000724">
    <property type="term" value="P:double-strand break repair via homologous recombination"/>
    <property type="evidence" value="ECO:0000318"/>
    <property type="project" value="GO_Central"/>
</dbReference>
<accession>E9GU96</accession>
<evidence type="ECO:0000259" key="2">
    <source>
        <dbReference type="PROSITE" id="PS50954"/>
    </source>
</evidence>
<dbReference type="InterPro" id="IPR003887">
    <property type="entry name" value="LEM_dom"/>
</dbReference>
<dbReference type="PANTHER" id="PTHR46427">
    <property type="entry name" value="ANKYRIN REPEAT AND LEM DOMAIN-CONTAINING PROTEIN 1"/>
    <property type="match status" value="1"/>
</dbReference>
<dbReference type="PANTHER" id="PTHR46427:SF1">
    <property type="entry name" value="ANKYRIN REPEAT AND LEM DOMAIN-CONTAINING PROTEIN 1"/>
    <property type="match status" value="1"/>
</dbReference>
<dbReference type="GO" id="GO:0005737">
    <property type="term" value="C:cytoplasm"/>
    <property type="evidence" value="ECO:0000318"/>
    <property type="project" value="GO_Central"/>
</dbReference>
<dbReference type="InterPro" id="IPR002110">
    <property type="entry name" value="Ankyrin_rpt"/>
</dbReference>
<dbReference type="KEGG" id="dpx:DAPPUDRAFT_54711"/>
<dbReference type="GO" id="GO:0004520">
    <property type="term" value="F:DNA endonuclease activity"/>
    <property type="evidence" value="ECO:0000318"/>
    <property type="project" value="GO_Central"/>
</dbReference>
<proteinExistence type="predicted"/>
<dbReference type="InterPro" id="IPR011015">
    <property type="entry name" value="LEM/LEM-like_dom_sf"/>
</dbReference>
<sequence>DPRNVQRLLRMGVDVNALTDSGITPMHWACGLGDEAVHMEIVQLLLSNFGNPNIKSTEGVTPVHVAASWGFLGILKILTVNGGDPWLEDPEGCNAWDLALQKNQCNASTSSIVIVEEHIYSDTEKGIELVEWHYPPLVNQDSVTDATLNEALCTSSDERNSVNWIGESMDSQLLFDQLKSLGGCPGPITPTTKQVYLRQFFRLRREQATHAVPSPKRLGLSKELQTILLNYPGQENDIKIATHLDRLLVTHFTCPDPLKPWREGLAKKSFNYLLLDPRVTHNLPLNETQDQQKLFKRFVSSIFYIGKGKQTRPHEHLYEAIKLRSRPHNKVKRILDIWNDGYGVISIHVFQNSLPVEAFCREAAMIEAIGLSTITNIKRGDYYGICTSWSNSDKRRWGCLLLYKSFHIFLHEGERQIRPVDL</sequence>
<dbReference type="Gene3D" id="1.25.40.20">
    <property type="entry name" value="Ankyrin repeat-containing domain"/>
    <property type="match status" value="1"/>
</dbReference>
<dbReference type="SUPFAM" id="SSF63451">
    <property type="entry name" value="LEM domain"/>
    <property type="match status" value="1"/>
</dbReference>
<feature type="non-terminal residue" evidence="3">
    <location>
        <position position="1"/>
    </location>
</feature>
<dbReference type="PROSITE" id="PS50297">
    <property type="entry name" value="ANK_REP_REGION"/>
    <property type="match status" value="1"/>
</dbReference>
<dbReference type="HOGENOM" id="CLU_009034_0_0_1"/>
<gene>
    <name evidence="3" type="ORF">DAPPUDRAFT_54711</name>
</gene>
<dbReference type="PhylomeDB" id="E9GU96"/>
<feature type="repeat" description="ANK" evidence="1">
    <location>
        <begin position="21"/>
        <end position="57"/>
    </location>
</feature>
<dbReference type="InterPro" id="IPR034998">
    <property type="entry name" value="ANKLE1"/>
</dbReference>
<dbReference type="eggNOG" id="KOG4177">
    <property type="taxonomic scope" value="Eukaryota"/>
</dbReference>
<dbReference type="Gene3D" id="1.10.720.40">
    <property type="match status" value="1"/>
</dbReference>
<feature type="domain" description="LEM" evidence="2">
    <location>
        <begin position="163"/>
        <end position="207"/>
    </location>
</feature>
<keyword evidence="1" id="KW-0040">ANK repeat</keyword>
<dbReference type="Proteomes" id="UP000000305">
    <property type="component" value="Unassembled WGS sequence"/>
</dbReference>
<dbReference type="CDD" id="cd12934">
    <property type="entry name" value="LEM"/>
    <property type="match status" value="1"/>
</dbReference>
<dbReference type="AlphaFoldDB" id="E9GU96"/>
<organism evidence="3 4">
    <name type="scientific">Daphnia pulex</name>
    <name type="common">Water flea</name>
    <dbReference type="NCBI Taxonomy" id="6669"/>
    <lineage>
        <taxon>Eukaryota</taxon>
        <taxon>Metazoa</taxon>
        <taxon>Ecdysozoa</taxon>
        <taxon>Arthropoda</taxon>
        <taxon>Crustacea</taxon>
        <taxon>Branchiopoda</taxon>
        <taxon>Diplostraca</taxon>
        <taxon>Cladocera</taxon>
        <taxon>Anomopoda</taxon>
        <taxon>Daphniidae</taxon>
        <taxon>Daphnia</taxon>
    </lineage>
</organism>
<dbReference type="STRING" id="6669.E9GU96"/>
<evidence type="ECO:0000256" key="1">
    <source>
        <dbReference type="PROSITE-ProRule" id="PRU00023"/>
    </source>
</evidence>
<protein>
    <recommendedName>
        <fullName evidence="2">LEM domain-containing protein</fullName>
    </recommendedName>
</protein>
<dbReference type="GO" id="GO:0000712">
    <property type="term" value="P:resolution of meiotic recombination intermediates"/>
    <property type="evidence" value="ECO:0000318"/>
    <property type="project" value="GO_Central"/>
</dbReference>
<dbReference type="CDD" id="cd10454">
    <property type="entry name" value="GIY-YIG_COG3680_Meta"/>
    <property type="match status" value="1"/>
</dbReference>
<feature type="repeat" description="ANK" evidence="1">
    <location>
        <begin position="58"/>
        <end position="90"/>
    </location>
</feature>
<evidence type="ECO:0000313" key="4">
    <source>
        <dbReference type="Proteomes" id="UP000000305"/>
    </source>
</evidence>
<name>E9GU96_DAPPU</name>